<dbReference type="Pfam" id="PF01595">
    <property type="entry name" value="CNNM"/>
    <property type="match status" value="1"/>
</dbReference>
<dbReference type="Pfam" id="PF00571">
    <property type="entry name" value="CBS"/>
    <property type="match status" value="1"/>
</dbReference>
<dbReference type="InterPro" id="IPR000644">
    <property type="entry name" value="CBS_dom"/>
</dbReference>
<proteinExistence type="predicted"/>
<dbReference type="Gene3D" id="3.10.580.10">
    <property type="entry name" value="CBS-domain"/>
    <property type="match status" value="1"/>
</dbReference>
<dbReference type="GO" id="GO:0016020">
    <property type="term" value="C:membrane"/>
    <property type="evidence" value="ECO:0007669"/>
    <property type="project" value="UniProtKB-UniRule"/>
</dbReference>
<evidence type="ECO:0000259" key="4">
    <source>
        <dbReference type="PROSITE" id="PS51846"/>
    </source>
</evidence>
<dbReference type="GO" id="GO:0030026">
    <property type="term" value="P:intracellular manganese ion homeostasis"/>
    <property type="evidence" value="ECO:0007669"/>
    <property type="project" value="TreeGrafter"/>
</dbReference>
<evidence type="ECO:0000256" key="3">
    <source>
        <dbReference type="SAM" id="Phobius"/>
    </source>
</evidence>
<evidence type="ECO:0000256" key="1">
    <source>
        <dbReference type="ARBA" id="ARBA00022737"/>
    </source>
</evidence>
<keyword evidence="2 3" id="KW-0812">Transmembrane</keyword>
<dbReference type="EMBL" id="LR877154">
    <property type="protein sequence ID" value="CAD2217958.1"/>
    <property type="molecule type" value="Genomic_DNA"/>
</dbReference>
<dbReference type="VEuPathDB" id="TriTrypDB:ADEAN_000544400"/>
<dbReference type="AlphaFoldDB" id="A0A7G2CDN3"/>
<dbReference type="GO" id="GO:0010960">
    <property type="term" value="P:magnesium ion homeostasis"/>
    <property type="evidence" value="ECO:0007669"/>
    <property type="project" value="InterPro"/>
</dbReference>
<dbReference type="InterPro" id="IPR046342">
    <property type="entry name" value="CBS_dom_sf"/>
</dbReference>
<dbReference type="SUPFAM" id="SSF54631">
    <property type="entry name" value="CBS-domain pair"/>
    <property type="match status" value="1"/>
</dbReference>
<dbReference type="PANTHER" id="PTHR12064">
    <property type="entry name" value="METAL TRANSPORTER CNNM"/>
    <property type="match status" value="1"/>
</dbReference>
<evidence type="ECO:0000256" key="2">
    <source>
        <dbReference type="PROSITE-ProRule" id="PRU01193"/>
    </source>
</evidence>
<dbReference type="Proteomes" id="UP000515908">
    <property type="component" value="Chromosome 10"/>
</dbReference>
<keyword evidence="1" id="KW-0677">Repeat</keyword>
<organism evidence="5 6">
    <name type="scientific">Angomonas deanei</name>
    <dbReference type="NCBI Taxonomy" id="59799"/>
    <lineage>
        <taxon>Eukaryota</taxon>
        <taxon>Discoba</taxon>
        <taxon>Euglenozoa</taxon>
        <taxon>Kinetoplastea</taxon>
        <taxon>Metakinetoplastina</taxon>
        <taxon>Trypanosomatida</taxon>
        <taxon>Trypanosomatidae</taxon>
        <taxon>Strigomonadinae</taxon>
        <taxon>Angomonas</taxon>
    </lineage>
</organism>
<dbReference type="PROSITE" id="PS51846">
    <property type="entry name" value="CNNM"/>
    <property type="match status" value="1"/>
</dbReference>
<keyword evidence="2 3" id="KW-1133">Transmembrane helix</keyword>
<feature type="domain" description="CNNM transmembrane" evidence="4">
    <location>
        <begin position="7"/>
        <end position="187"/>
    </location>
</feature>
<gene>
    <name evidence="5" type="ORF">ADEAN_000544400</name>
</gene>
<dbReference type="InterPro" id="IPR002550">
    <property type="entry name" value="CNNM"/>
</dbReference>
<sequence length="418" mass="46713">MTYEDMSSTQLTYYVIAIVFLIFASGATAGLQIALFSIDRLLLRVHSTTGDAVDKTNAKKLLGVLDKGHWTLVALILLNASCMMTLPVVLAHVVDELWALIISITAVLFLGEVIPLTLFVRYAIPICSFLVPVIWCAIWLTSPISYPVGKWLDHLLGHHEEMLDREELAAVIIPPPLSEESDEENNDSYCQLEDWEIEMLRGAMSLTTDTIAQHLKTTVDNCFMLSSLTPLDKTVIQSILESGYSRIPVYLANTPTQIIGVLIANSLVRMCFQRPDPPPLVGEYPLHGVLRLSETATLHSAYLAFTRSFYNMAVVYDDYGVLRGFITLSEVLYTMYRFDVSHGVVRIPLTNLPRRQHKIINFTEDIKNKKQKKQIVQPLAVVPPQSDLQVDEGTPALASPLTTFPHGLKTLEMSLSRV</sequence>
<dbReference type="InterPro" id="IPR045095">
    <property type="entry name" value="ACDP"/>
</dbReference>
<evidence type="ECO:0000313" key="6">
    <source>
        <dbReference type="Proteomes" id="UP000515908"/>
    </source>
</evidence>
<dbReference type="GO" id="GO:0005737">
    <property type="term" value="C:cytoplasm"/>
    <property type="evidence" value="ECO:0007669"/>
    <property type="project" value="TreeGrafter"/>
</dbReference>
<name>A0A7G2CDN3_9TRYP</name>
<feature type="transmembrane region" description="Helical" evidence="3">
    <location>
        <begin position="97"/>
        <end position="115"/>
    </location>
</feature>
<feature type="transmembrane region" description="Helical" evidence="3">
    <location>
        <begin position="70"/>
        <end position="91"/>
    </location>
</feature>
<reference evidence="5 6" key="1">
    <citation type="submission" date="2020-08" db="EMBL/GenBank/DDBJ databases">
        <authorList>
            <person name="Newling K."/>
            <person name="Davey J."/>
            <person name="Forrester S."/>
        </authorList>
    </citation>
    <scope>NUCLEOTIDE SEQUENCE [LARGE SCALE GENOMIC DNA]</scope>
    <source>
        <strain evidence="6">Crithidia deanei Carvalho (ATCC PRA-265)</strain>
    </source>
</reference>
<keyword evidence="2 3" id="KW-0472">Membrane</keyword>
<keyword evidence="6" id="KW-1185">Reference proteome</keyword>
<protein>
    <submittedName>
        <fullName evidence="5">Cyclin M transmembrane N-terminal domain containing protein, putative</fullName>
    </submittedName>
</protein>
<evidence type="ECO:0000313" key="5">
    <source>
        <dbReference type="EMBL" id="CAD2217958.1"/>
    </source>
</evidence>
<feature type="transmembrane region" description="Helical" evidence="3">
    <location>
        <begin position="12"/>
        <end position="36"/>
    </location>
</feature>
<dbReference type="PANTHER" id="PTHR12064:SF97">
    <property type="entry name" value="METAL TRANSPORTER CNNM-5"/>
    <property type="match status" value="1"/>
</dbReference>
<accession>A0A7G2CDN3</accession>